<organism evidence="1 2">
    <name type="scientific">Chromobacterium vaccinii</name>
    <dbReference type="NCBI Taxonomy" id="1108595"/>
    <lineage>
        <taxon>Bacteria</taxon>
        <taxon>Pseudomonadati</taxon>
        <taxon>Pseudomonadota</taxon>
        <taxon>Betaproteobacteria</taxon>
        <taxon>Neisseriales</taxon>
        <taxon>Chromobacteriaceae</taxon>
        <taxon>Chromobacterium</taxon>
    </lineage>
</organism>
<dbReference type="AlphaFoldDB" id="A0A1D9LDN7"/>
<evidence type="ECO:0000313" key="1">
    <source>
        <dbReference type="EMBL" id="AOZ49350.1"/>
    </source>
</evidence>
<accession>A0A1D9LDN7</accession>
<reference evidence="1 2" key="1">
    <citation type="submission" date="2016-10" db="EMBL/GenBank/DDBJ databases">
        <title>Chromobacterium muskegensis sp. nov., an insecticidal bacterium isolated from Sphagnum bogs.</title>
        <authorList>
            <person name="Sparks M.E."/>
            <person name="Blackburn M.B."/>
            <person name="Gundersen-Rindal D.E."/>
            <person name="Mitchell A."/>
            <person name="Farrar R."/>
            <person name="Kuhar D."/>
        </authorList>
    </citation>
    <scope>NUCLEOTIDE SEQUENCE [LARGE SCALE GENOMIC DNA]</scope>
    <source>
        <strain evidence="1 2">21-1</strain>
    </source>
</reference>
<dbReference type="EMBL" id="CP017707">
    <property type="protein sequence ID" value="AOZ49350.1"/>
    <property type="molecule type" value="Genomic_DNA"/>
</dbReference>
<protein>
    <submittedName>
        <fullName evidence="1">Uncharacterized protein</fullName>
    </submittedName>
</protein>
<dbReference type="KEGG" id="cvc:BKX93_04595"/>
<dbReference type="Proteomes" id="UP000178776">
    <property type="component" value="Chromosome"/>
</dbReference>
<sequence length="290" mass="31913">MRAWLELLQGWLSARADGDWYARQCQDLAHATAGDRPLNLLFKALGIAPRKLGKQDLALSDAEQRQARALQPGFDASRWSVDQAARVGLILAAAGNLPDGAAFAALLDELANQGDIQEQIALYQGFALYPQDPALLARAGEAVRSGIRPVFAAFALRDPWPQAMLPQAAWNQMVVKTFFLDLPLWPIQGLADRADQDLGEILCDLAAERAAAGRGLNLELWRLLALCPGERGHALLRRQYADTRPGTHEMYALQLAARESPHADVRALAPVGLPGIEFSDEWERLAQWRE</sequence>
<evidence type="ECO:0000313" key="2">
    <source>
        <dbReference type="Proteomes" id="UP000178776"/>
    </source>
</evidence>
<dbReference type="NCBIfam" id="NF035938">
    <property type="entry name" value="EboA_domain"/>
    <property type="match status" value="1"/>
</dbReference>
<gene>
    <name evidence="1" type="ORF">BKX93_04595</name>
</gene>
<dbReference type="InterPro" id="IPR047715">
    <property type="entry name" value="EboA_dom"/>
</dbReference>
<proteinExistence type="predicted"/>
<name>A0A1D9LDN7_9NEIS</name>
<dbReference type="STRING" id="1108595.BKX93_04595"/>